<sequence>MKYGFSVIMPTYNQTFFIRRAILSLQKQTFTNWELIIVNDGCTDETEFFISDFLVDPKIKYIKNNINKGLGYAINQGLNAAKYEYIAYLPSDDFYYENHLKSLIEVLQKYTDSNLAFSGLKYQTRDTMTNSRDTESDGIKKNHTLQLVQVAHRNNPERWVEREEWVTENLFDMYWKKLIDKGSYVPTNTVSCFWTCHPHQRHKIIGERYGGGLNLYRAYYKIQEPIKIRISKYKSIDEKTLYSTFRKETKRKADSLKILIVGELAYNPERIYALEQAGHQLYGLWIPKPEFTFNTVGPLPFGKVINIPYENRQKHINRIKPDIIYALLNTNAIDLAYDVLKANPQIPFVWHFKEGPSVALTRGLWDRLIYLYTFSDGKIYLNDTARAWYEQFVPSGIGLDFILDGDIPKKDYFRDNFSNKLSKTDGAIHTLVAGRQVGLGKNEIAYLANNNIHVHSYQENYHSGKENFYREMYSVAPKHFHIHPHCSSIDWTKEFSKYDAGWLHNLNSNNRKNLLFASWDDLNIPARINTYAAAGLPIILKDNSEHRVAVQDRLSQLNTGIFFGNMKDLVCQLKDEKVITIKTANAIKHRNLFSFDYHVNELIDFFRNVIKHKKKNL</sequence>
<feature type="domain" description="Glycosyltransferase 2-like" evidence="1">
    <location>
        <begin position="6"/>
        <end position="126"/>
    </location>
</feature>
<reference evidence="3" key="1">
    <citation type="journal article" date="2019" name="Int. J. Syst. Evol. Microbiol.">
        <title>The Global Catalogue of Microorganisms (GCM) 10K type strain sequencing project: providing services to taxonomists for standard genome sequencing and annotation.</title>
        <authorList>
            <consortium name="The Broad Institute Genomics Platform"/>
            <consortium name="The Broad Institute Genome Sequencing Center for Infectious Disease"/>
            <person name="Wu L."/>
            <person name="Ma J."/>
        </authorList>
    </citation>
    <scope>NUCLEOTIDE SEQUENCE [LARGE SCALE GENOMIC DNA]</scope>
    <source>
        <strain evidence="3">CCUG 66188</strain>
    </source>
</reference>
<dbReference type="CDD" id="cd00761">
    <property type="entry name" value="Glyco_tranf_GTA_type"/>
    <property type="match status" value="1"/>
</dbReference>
<proteinExistence type="predicted"/>
<accession>A0ABV9KS46</accession>
<dbReference type="SUPFAM" id="SSF53448">
    <property type="entry name" value="Nucleotide-diphospho-sugar transferases"/>
    <property type="match status" value="1"/>
</dbReference>
<dbReference type="Proteomes" id="UP001596023">
    <property type="component" value="Unassembled WGS sequence"/>
</dbReference>
<organism evidence="2 3">
    <name type="scientific">Dysgonomonas termitidis</name>
    <dbReference type="NCBI Taxonomy" id="1516126"/>
    <lineage>
        <taxon>Bacteria</taxon>
        <taxon>Pseudomonadati</taxon>
        <taxon>Bacteroidota</taxon>
        <taxon>Bacteroidia</taxon>
        <taxon>Bacteroidales</taxon>
        <taxon>Dysgonomonadaceae</taxon>
        <taxon>Dysgonomonas</taxon>
    </lineage>
</organism>
<keyword evidence="3" id="KW-1185">Reference proteome</keyword>
<dbReference type="Gene3D" id="3.90.550.10">
    <property type="entry name" value="Spore Coat Polysaccharide Biosynthesis Protein SpsA, Chain A"/>
    <property type="match status" value="1"/>
</dbReference>
<dbReference type="InterPro" id="IPR029044">
    <property type="entry name" value="Nucleotide-diphossugar_trans"/>
</dbReference>
<gene>
    <name evidence="2" type="ORF">ACFO6W_03535</name>
</gene>
<comment type="caution">
    <text evidence="2">The sequence shown here is derived from an EMBL/GenBank/DDBJ whole genome shotgun (WGS) entry which is preliminary data.</text>
</comment>
<evidence type="ECO:0000313" key="2">
    <source>
        <dbReference type="EMBL" id="MFC4672761.1"/>
    </source>
</evidence>
<dbReference type="Pfam" id="PF00535">
    <property type="entry name" value="Glycos_transf_2"/>
    <property type="match status" value="1"/>
</dbReference>
<dbReference type="EMBL" id="JBHSGN010000025">
    <property type="protein sequence ID" value="MFC4672761.1"/>
    <property type="molecule type" value="Genomic_DNA"/>
</dbReference>
<dbReference type="PANTHER" id="PTHR22916">
    <property type="entry name" value="GLYCOSYLTRANSFERASE"/>
    <property type="match status" value="1"/>
</dbReference>
<evidence type="ECO:0000259" key="1">
    <source>
        <dbReference type="Pfam" id="PF00535"/>
    </source>
</evidence>
<evidence type="ECO:0000313" key="3">
    <source>
        <dbReference type="Proteomes" id="UP001596023"/>
    </source>
</evidence>
<dbReference type="InterPro" id="IPR001173">
    <property type="entry name" value="Glyco_trans_2-like"/>
</dbReference>
<dbReference type="RefSeq" id="WP_379993966.1">
    <property type="nucleotide sequence ID" value="NZ_JBHSGN010000025.1"/>
</dbReference>
<dbReference type="PANTHER" id="PTHR22916:SF3">
    <property type="entry name" value="UDP-GLCNAC:BETAGAL BETA-1,3-N-ACETYLGLUCOSAMINYLTRANSFERASE-LIKE PROTEIN 1"/>
    <property type="match status" value="1"/>
</dbReference>
<dbReference type="Gene3D" id="3.40.50.2000">
    <property type="entry name" value="Glycogen Phosphorylase B"/>
    <property type="match status" value="1"/>
</dbReference>
<protein>
    <submittedName>
        <fullName evidence="2">Glycosyltransferase family 2 protein</fullName>
    </submittedName>
</protein>
<name>A0ABV9KS46_9BACT</name>